<accession>A0A4R5W3V7</accession>
<keyword evidence="4" id="KW-1185">Reference proteome</keyword>
<organism evidence="3 4">
    <name type="scientific">Sapientia aquatica</name>
    <dbReference type="NCBI Taxonomy" id="1549640"/>
    <lineage>
        <taxon>Bacteria</taxon>
        <taxon>Pseudomonadati</taxon>
        <taxon>Pseudomonadota</taxon>
        <taxon>Betaproteobacteria</taxon>
        <taxon>Burkholderiales</taxon>
        <taxon>Oxalobacteraceae</taxon>
        <taxon>Sapientia</taxon>
    </lineage>
</organism>
<dbReference type="EMBL" id="SMYL01000002">
    <property type="protein sequence ID" value="TDK67454.1"/>
    <property type="molecule type" value="Genomic_DNA"/>
</dbReference>
<protein>
    <submittedName>
        <fullName evidence="3">SRPBCC domain-containing protein</fullName>
    </submittedName>
</protein>
<dbReference type="SUPFAM" id="SSF55961">
    <property type="entry name" value="Bet v1-like"/>
    <property type="match status" value="1"/>
</dbReference>
<dbReference type="InterPro" id="IPR023393">
    <property type="entry name" value="START-like_dom_sf"/>
</dbReference>
<evidence type="ECO:0000259" key="2">
    <source>
        <dbReference type="Pfam" id="PF08327"/>
    </source>
</evidence>
<dbReference type="Gene3D" id="3.30.530.20">
    <property type="match status" value="1"/>
</dbReference>
<evidence type="ECO:0000256" key="1">
    <source>
        <dbReference type="ARBA" id="ARBA00006817"/>
    </source>
</evidence>
<evidence type="ECO:0000313" key="4">
    <source>
        <dbReference type="Proteomes" id="UP000294829"/>
    </source>
</evidence>
<proteinExistence type="inferred from homology"/>
<sequence length="166" mass="18818">MKTDVKFEFIADLQNSRVTVKRVFAANRQVVWDCYTKCELLDRWFAPKPLVTQTKHMDFRAGGFWHFAMVDPTGQHYWSRQDYLSIDPINSYTALDGFCDATGALNPDLPRSTMIVNFTEVATSTLVETVVSYPSPEAVQQVIDMGMKEGIASTLDRLDELLVILS</sequence>
<name>A0A4R5W3V7_9BURK</name>
<dbReference type="AlphaFoldDB" id="A0A4R5W3V7"/>
<dbReference type="RefSeq" id="WP_133326721.1">
    <property type="nucleotide sequence ID" value="NZ_SMYL01000002.1"/>
</dbReference>
<evidence type="ECO:0000313" key="3">
    <source>
        <dbReference type="EMBL" id="TDK67454.1"/>
    </source>
</evidence>
<dbReference type="Proteomes" id="UP000294829">
    <property type="component" value="Unassembled WGS sequence"/>
</dbReference>
<comment type="similarity">
    <text evidence="1">Belongs to the AHA1 family.</text>
</comment>
<dbReference type="InterPro" id="IPR013538">
    <property type="entry name" value="ASHA1/2-like_C"/>
</dbReference>
<dbReference type="CDD" id="cd07814">
    <property type="entry name" value="SRPBCC_CalC_Aha1-like"/>
    <property type="match status" value="1"/>
</dbReference>
<dbReference type="Pfam" id="PF08327">
    <property type="entry name" value="AHSA1"/>
    <property type="match status" value="1"/>
</dbReference>
<dbReference type="OrthoDB" id="9805228at2"/>
<feature type="domain" description="Activator of Hsp90 ATPase homologue 1/2-like C-terminal" evidence="2">
    <location>
        <begin position="26"/>
        <end position="162"/>
    </location>
</feature>
<gene>
    <name evidence="3" type="ORF">E2I14_06800</name>
</gene>
<reference evidence="3 4" key="1">
    <citation type="submission" date="2019-03" db="EMBL/GenBank/DDBJ databases">
        <title>Sapientia aquatica gen. nov., sp. nov., isolated from a crater lake.</title>
        <authorList>
            <person name="Felfoldi T."/>
            <person name="Szabo A."/>
            <person name="Toth E."/>
            <person name="Schumann P."/>
            <person name="Keki Z."/>
            <person name="Marialigeti K."/>
            <person name="Mathe I."/>
        </authorList>
    </citation>
    <scope>NUCLEOTIDE SEQUENCE [LARGE SCALE GENOMIC DNA]</scope>
    <source>
        <strain evidence="3 4">SA-152</strain>
    </source>
</reference>
<comment type="caution">
    <text evidence="3">The sequence shown here is derived from an EMBL/GenBank/DDBJ whole genome shotgun (WGS) entry which is preliminary data.</text>
</comment>